<feature type="compositionally biased region" description="Low complexity" evidence="1">
    <location>
        <begin position="47"/>
        <end position="59"/>
    </location>
</feature>
<evidence type="ECO:0000313" key="2">
    <source>
        <dbReference type="EMBL" id="ELZ26188.1"/>
    </source>
</evidence>
<dbReference type="PROSITE" id="PS51318">
    <property type="entry name" value="TAT"/>
    <property type="match status" value="1"/>
</dbReference>
<reference evidence="2 3" key="1">
    <citation type="journal article" date="2014" name="PLoS Genet.">
        <title>Phylogenetically driven sequencing of extremely halophilic archaea reveals strategies for static and dynamic osmo-response.</title>
        <authorList>
            <person name="Becker E.A."/>
            <person name="Seitzer P.M."/>
            <person name="Tritt A."/>
            <person name="Larsen D."/>
            <person name="Krusor M."/>
            <person name="Yao A.I."/>
            <person name="Wu D."/>
            <person name="Madern D."/>
            <person name="Eisen J.A."/>
            <person name="Darling A.E."/>
            <person name="Facciotti M.T."/>
        </authorList>
    </citation>
    <scope>NUCLEOTIDE SEQUENCE [LARGE SCALE GENOMIC DNA]</scope>
    <source>
        <strain evidence="2 3">JCM 14848</strain>
    </source>
</reference>
<dbReference type="SUPFAM" id="SSF51445">
    <property type="entry name" value="(Trans)glycosidases"/>
    <property type="match status" value="1"/>
</dbReference>
<organism evidence="2 3">
    <name type="scientific">Halogeometricum pallidum JCM 14848</name>
    <dbReference type="NCBI Taxonomy" id="1227487"/>
    <lineage>
        <taxon>Archaea</taxon>
        <taxon>Methanobacteriati</taxon>
        <taxon>Methanobacteriota</taxon>
        <taxon>Stenosarchaea group</taxon>
        <taxon>Halobacteria</taxon>
        <taxon>Halobacteriales</taxon>
        <taxon>Haloferacaceae</taxon>
        <taxon>Halogeometricum</taxon>
    </lineage>
</organism>
<feature type="compositionally biased region" description="Acidic residues" evidence="1">
    <location>
        <begin position="420"/>
        <end position="451"/>
    </location>
</feature>
<sequence length="451" mass="50639">MTRNTRRRFLRWCAASGIAGLAGCSSLGFDDSGDDNSVTELSDEVETATATDGEAATPPETATRDVTVAPDTDAPVDVRGAIYIPARAFNFYQMWRDYDHEITDRDLGYAEEVNLNAIRTWGSYEFWKEDPEGFFEAFEDLASTADDHGIRVLIGLFEGIGNQPTRANLEDEDLMTATGVASPSNKVLSDRSRWEDTRKFTRQFMDRYADDDRLLAIEVMNEPGWNSRRVAFSKAMYETMWEMRGSVPLTIGATSMAKNAKYADWNLDLFQFHYNFPTTQEDFRDALRQVVTLDENMDQPVMLTEWQRVRSGAGFHTAPPREQRTPDYASMAPTITEMGVGNFFWSLMLQPAYFSSQREVGILNGLFHEDGAVWSLEDARAIKAMSGEDSVEGLEERQLWPKWTEPIKQEVYGESVGTETPEESTADTPTEAEAEDETPSGDSESAEASDA</sequence>
<dbReference type="GO" id="GO:0016787">
    <property type="term" value="F:hydrolase activity"/>
    <property type="evidence" value="ECO:0007669"/>
    <property type="project" value="UniProtKB-KW"/>
</dbReference>
<accession>M0CU66</accession>
<gene>
    <name evidence="2" type="ORF">C474_20846</name>
</gene>
<keyword evidence="2" id="KW-0378">Hydrolase</keyword>
<dbReference type="PROSITE" id="PS51257">
    <property type="entry name" value="PROKAR_LIPOPROTEIN"/>
    <property type="match status" value="1"/>
</dbReference>
<evidence type="ECO:0000256" key="1">
    <source>
        <dbReference type="SAM" id="MobiDB-lite"/>
    </source>
</evidence>
<feature type="region of interest" description="Disordered" evidence="1">
    <location>
        <begin position="35"/>
        <end position="59"/>
    </location>
</feature>
<dbReference type="eggNOG" id="ENOG502N5RB">
    <property type="taxonomic scope" value="Archaea"/>
</dbReference>
<protein>
    <submittedName>
        <fullName evidence="2">Glycoside hydrolase family protein</fullName>
    </submittedName>
</protein>
<dbReference type="InterPro" id="IPR017853">
    <property type="entry name" value="GH"/>
</dbReference>
<dbReference type="Gene3D" id="3.20.20.80">
    <property type="entry name" value="Glycosidases"/>
    <property type="match status" value="1"/>
</dbReference>
<dbReference type="Proteomes" id="UP000011513">
    <property type="component" value="Unassembled WGS sequence"/>
</dbReference>
<comment type="caution">
    <text evidence="2">The sequence shown here is derived from an EMBL/GenBank/DDBJ whole genome shotgun (WGS) entry which is preliminary data.</text>
</comment>
<name>M0CU66_HALPD</name>
<feature type="region of interest" description="Disordered" evidence="1">
    <location>
        <begin position="403"/>
        <end position="451"/>
    </location>
</feature>
<dbReference type="EMBL" id="AOIV01000045">
    <property type="protein sequence ID" value="ELZ26188.1"/>
    <property type="molecule type" value="Genomic_DNA"/>
</dbReference>
<evidence type="ECO:0000313" key="3">
    <source>
        <dbReference type="Proteomes" id="UP000011513"/>
    </source>
</evidence>
<dbReference type="InterPro" id="IPR006311">
    <property type="entry name" value="TAT_signal"/>
</dbReference>
<dbReference type="AlphaFoldDB" id="M0CU66"/>
<keyword evidence="3" id="KW-1185">Reference proteome</keyword>
<dbReference type="InParanoid" id="M0CU66"/>
<proteinExistence type="predicted"/>